<keyword evidence="1" id="KW-0378">Hydrolase</keyword>
<dbReference type="InterPro" id="IPR023365">
    <property type="entry name" value="Sortase_dom-sf"/>
</dbReference>
<dbReference type="Gene3D" id="2.40.260.10">
    <property type="entry name" value="Sortase"/>
    <property type="match status" value="1"/>
</dbReference>
<evidence type="ECO:0000256" key="1">
    <source>
        <dbReference type="ARBA" id="ARBA00022801"/>
    </source>
</evidence>
<dbReference type="Proteomes" id="UP000261811">
    <property type="component" value="Unassembled WGS sequence"/>
</dbReference>
<dbReference type="NCBIfam" id="NF033748">
    <property type="entry name" value="class_F_sortase"/>
    <property type="match status" value="1"/>
</dbReference>
<accession>A0A372J9E0</accession>
<dbReference type="Pfam" id="PF04203">
    <property type="entry name" value="Sortase"/>
    <property type="match status" value="1"/>
</dbReference>
<reference evidence="2 3" key="1">
    <citation type="submission" date="2018-08" db="EMBL/GenBank/DDBJ databases">
        <title>Actinomadura jelena sp. nov., a novel Actinomycete isolated from soil in Chad.</title>
        <authorList>
            <person name="Shi L."/>
        </authorList>
    </citation>
    <scope>NUCLEOTIDE SEQUENCE [LARGE SCALE GENOMIC DNA]</scope>
    <source>
        <strain evidence="2 3">NEAU-G17</strain>
    </source>
</reference>
<proteinExistence type="predicted"/>
<sequence length="203" mass="21664">MVERAYLVAGGLAVLGALAVGHGVRSPAGTRHYRDLGGPRALWSIPDGTALPAAVPERVEIPDAGVRATVMPVGQNRDGTVQVPPFDAASRVGWYRAGPAPGTRGSSVLLGHYDDLRGPAAFYRLHRVRPGAVVRVARSDGRTAVFRVDAVEQVPKRDFPGSRVYGDVRYAGLRLVTCGGRYDRAAHSYRDNLIVYAHLTGAA</sequence>
<dbReference type="InterPro" id="IPR005754">
    <property type="entry name" value="Sortase"/>
</dbReference>
<dbReference type="InterPro" id="IPR042001">
    <property type="entry name" value="Sortase_F"/>
</dbReference>
<dbReference type="RefSeq" id="WP_117361747.1">
    <property type="nucleotide sequence ID" value="NZ_QURH01001044.1"/>
</dbReference>
<dbReference type="CDD" id="cd05829">
    <property type="entry name" value="Sortase_F"/>
    <property type="match status" value="1"/>
</dbReference>
<comment type="caution">
    <text evidence="2">The sequence shown here is derived from an EMBL/GenBank/DDBJ whole genome shotgun (WGS) entry which is preliminary data.</text>
</comment>
<dbReference type="SUPFAM" id="SSF63817">
    <property type="entry name" value="Sortase"/>
    <property type="match status" value="1"/>
</dbReference>
<dbReference type="GO" id="GO:0016787">
    <property type="term" value="F:hydrolase activity"/>
    <property type="evidence" value="ECO:0007669"/>
    <property type="project" value="UniProtKB-KW"/>
</dbReference>
<evidence type="ECO:0000313" key="2">
    <source>
        <dbReference type="EMBL" id="RFU36600.1"/>
    </source>
</evidence>
<keyword evidence="3" id="KW-1185">Reference proteome</keyword>
<name>A0A372J9E0_9ACTN</name>
<dbReference type="EMBL" id="QURH01001044">
    <property type="protein sequence ID" value="RFU36600.1"/>
    <property type="molecule type" value="Genomic_DNA"/>
</dbReference>
<dbReference type="OrthoDB" id="525039at2"/>
<gene>
    <name evidence="2" type="ORF">DZF91_37375</name>
</gene>
<evidence type="ECO:0000313" key="3">
    <source>
        <dbReference type="Proteomes" id="UP000261811"/>
    </source>
</evidence>
<protein>
    <submittedName>
        <fullName evidence="2">Class F sortase</fullName>
    </submittedName>
</protein>
<organism evidence="2 3">
    <name type="scientific">Actinomadura logoneensis</name>
    <dbReference type="NCBI Taxonomy" id="2293572"/>
    <lineage>
        <taxon>Bacteria</taxon>
        <taxon>Bacillati</taxon>
        <taxon>Actinomycetota</taxon>
        <taxon>Actinomycetes</taxon>
        <taxon>Streptosporangiales</taxon>
        <taxon>Thermomonosporaceae</taxon>
        <taxon>Actinomadura</taxon>
    </lineage>
</organism>
<dbReference type="AlphaFoldDB" id="A0A372J9E0"/>